<keyword evidence="1" id="KW-0472">Membrane</keyword>
<feature type="transmembrane region" description="Helical" evidence="1">
    <location>
        <begin position="12"/>
        <end position="33"/>
    </location>
</feature>
<dbReference type="Proteomes" id="UP000575397">
    <property type="component" value="Unassembled WGS sequence"/>
</dbReference>
<evidence type="ECO:0000256" key="1">
    <source>
        <dbReference type="SAM" id="Phobius"/>
    </source>
</evidence>
<evidence type="ECO:0000313" key="2">
    <source>
        <dbReference type="EMBL" id="NMX04388.1"/>
    </source>
</evidence>
<gene>
    <name evidence="2" type="ORF">HHJ77_10880</name>
</gene>
<accession>A0A7Y0UVZ7</accession>
<proteinExistence type="predicted"/>
<feature type="transmembrane region" description="Helical" evidence="1">
    <location>
        <begin position="189"/>
        <end position="213"/>
    </location>
</feature>
<keyword evidence="1" id="KW-0812">Transmembrane</keyword>
<dbReference type="EMBL" id="JABCUS010000035">
    <property type="protein sequence ID" value="NMX04388.1"/>
    <property type="molecule type" value="Genomic_DNA"/>
</dbReference>
<dbReference type="RefSeq" id="WP_169763263.1">
    <property type="nucleotide sequence ID" value="NZ_JABCUQ010000031.1"/>
</dbReference>
<sequence length="218" mass="23848">MKALMYKDWICYRWAYLFLGGLAMFEMLLLPAVGVGVDYVMRIVAAMFFIAGVTMGAGAQFYDLKTHSDRYILAATVKKSTIITQRYLSGWIWSVAATLLLAGSMYFTELKVPKLLIAAMFFFAVAEINALTIPFAHLLGPEKALVPLIILVMLLASTGAGFAVGTINSKEIEQAAKLFILSMVNNADLIAGVLLVGAIVLNVISYYASLAIYRHKSN</sequence>
<feature type="transmembrane region" description="Helical" evidence="1">
    <location>
        <begin position="88"/>
        <end position="108"/>
    </location>
</feature>
<name>A0A7Y0UVZ7_9ACTO</name>
<feature type="transmembrane region" description="Helical" evidence="1">
    <location>
        <begin position="114"/>
        <end position="136"/>
    </location>
</feature>
<reference evidence="2 3" key="1">
    <citation type="submission" date="2020-04" db="EMBL/GenBank/DDBJ databases">
        <title>Antimicrobial susceptibility and clonality of vaginal-derived multi-drug resistant Mobiluncus isolates in China.</title>
        <authorList>
            <person name="Zhang X."/>
        </authorList>
    </citation>
    <scope>NUCLEOTIDE SEQUENCE [LARGE SCALE GENOMIC DNA]</scope>
    <source>
        <strain evidence="2 3">12</strain>
    </source>
</reference>
<dbReference type="InterPro" id="IPR025699">
    <property type="entry name" value="ABC2_memb-like"/>
</dbReference>
<dbReference type="Pfam" id="PF13346">
    <property type="entry name" value="ABC2_membrane_5"/>
    <property type="match status" value="1"/>
</dbReference>
<dbReference type="AlphaFoldDB" id="A0A7Y0UVZ7"/>
<comment type="caution">
    <text evidence="2">The sequence shown here is derived from an EMBL/GenBank/DDBJ whole genome shotgun (WGS) entry which is preliminary data.</text>
</comment>
<protein>
    <submittedName>
        <fullName evidence="2">ABC-2 transporter permease</fullName>
    </submittedName>
</protein>
<evidence type="ECO:0000313" key="3">
    <source>
        <dbReference type="Proteomes" id="UP000575397"/>
    </source>
</evidence>
<feature type="transmembrane region" description="Helical" evidence="1">
    <location>
        <begin position="148"/>
        <end position="169"/>
    </location>
</feature>
<feature type="transmembrane region" description="Helical" evidence="1">
    <location>
        <begin position="39"/>
        <end position="62"/>
    </location>
</feature>
<keyword evidence="1" id="KW-1133">Transmembrane helix</keyword>
<organism evidence="2 3">
    <name type="scientific">Mobiluncus mulieris</name>
    <dbReference type="NCBI Taxonomy" id="2052"/>
    <lineage>
        <taxon>Bacteria</taxon>
        <taxon>Bacillati</taxon>
        <taxon>Actinomycetota</taxon>
        <taxon>Actinomycetes</taxon>
        <taxon>Actinomycetales</taxon>
        <taxon>Actinomycetaceae</taxon>
        <taxon>Mobiluncus</taxon>
    </lineage>
</organism>